<evidence type="ECO:0000256" key="2">
    <source>
        <dbReference type="ARBA" id="ARBA00022692"/>
    </source>
</evidence>
<dbReference type="RefSeq" id="WP_321536653.1">
    <property type="nucleotide sequence ID" value="NZ_JARGDL010000020.1"/>
</dbReference>
<feature type="transmembrane region" description="Helical" evidence="5">
    <location>
        <begin position="6"/>
        <end position="27"/>
    </location>
</feature>
<keyword evidence="1" id="KW-1003">Cell membrane</keyword>
<keyword evidence="3 5" id="KW-1133">Transmembrane helix</keyword>
<dbReference type="Gene3D" id="3.40.50.410">
    <property type="entry name" value="von Willebrand factor, type A domain"/>
    <property type="match status" value="1"/>
</dbReference>
<keyword evidence="4 5" id="KW-0472">Membrane</keyword>
<proteinExistence type="predicted"/>
<dbReference type="Pfam" id="PF00092">
    <property type="entry name" value="VWA"/>
    <property type="match status" value="1"/>
</dbReference>
<evidence type="ECO:0000256" key="1">
    <source>
        <dbReference type="ARBA" id="ARBA00022475"/>
    </source>
</evidence>
<dbReference type="InterPro" id="IPR036465">
    <property type="entry name" value="vWFA_dom_sf"/>
</dbReference>
<evidence type="ECO:0000256" key="4">
    <source>
        <dbReference type="ARBA" id="ARBA00023136"/>
    </source>
</evidence>
<comment type="caution">
    <text evidence="7">The sequence shown here is derived from an EMBL/GenBank/DDBJ whole genome shotgun (WGS) entry which is preliminary data.</text>
</comment>
<keyword evidence="2 5" id="KW-0812">Transmembrane</keyword>
<dbReference type="InterPro" id="IPR002035">
    <property type="entry name" value="VWF_A"/>
</dbReference>
<dbReference type="PANTHER" id="PTHR22550">
    <property type="entry name" value="SPORE GERMINATION PROTEIN"/>
    <property type="match status" value="1"/>
</dbReference>
<organism evidence="7 8">
    <name type="scientific">Stygiobacter electus</name>
    <dbReference type="NCBI Taxonomy" id="3032292"/>
    <lineage>
        <taxon>Bacteria</taxon>
        <taxon>Pseudomonadati</taxon>
        <taxon>Ignavibacteriota</taxon>
        <taxon>Ignavibacteria</taxon>
        <taxon>Ignavibacteriales</taxon>
        <taxon>Melioribacteraceae</taxon>
        <taxon>Stygiobacter</taxon>
    </lineage>
</organism>
<dbReference type="AlphaFoldDB" id="A0AAE3P1W8"/>
<dbReference type="SMART" id="SM00327">
    <property type="entry name" value="VWA"/>
    <property type="match status" value="1"/>
</dbReference>
<evidence type="ECO:0000256" key="5">
    <source>
        <dbReference type="SAM" id="Phobius"/>
    </source>
</evidence>
<accession>A0AAE3P1W8</accession>
<reference evidence="7" key="1">
    <citation type="submission" date="2023-03" db="EMBL/GenBank/DDBJ databases">
        <title>Stygiobacter electus gen. nov., sp. nov., facultatively anaerobic thermotolerant bacterium of the class Ignavibacteria from a well of Yessentuki mineral water deposit.</title>
        <authorList>
            <person name="Podosokorskaya O.A."/>
            <person name="Elcheninov A.G."/>
            <person name="Petrova N.F."/>
            <person name="Zavarzina D.G."/>
            <person name="Kublanov I.V."/>
            <person name="Merkel A.Y."/>
        </authorList>
    </citation>
    <scope>NUCLEOTIDE SEQUENCE</scope>
    <source>
        <strain evidence="7">09-Me</strain>
    </source>
</reference>
<dbReference type="Proteomes" id="UP001221302">
    <property type="component" value="Unassembled WGS sequence"/>
</dbReference>
<name>A0AAE3P1W8_9BACT</name>
<dbReference type="Pfam" id="PF07584">
    <property type="entry name" value="BatA"/>
    <property type="match status" value="1"/>
</dbReference>
<dbReference type="CDD" id="cd01467">
    <property type="entry name" value="vWA_BatA_type"/>
    <property type="match status" value="1"/>
</dbReference>
<dbReference type="EMBL" id="JARGDL010000020">
    <property type="protein sequence ID" value="MDF1612882.1"/>
    <property type="molecule type" value="Genomic_DNA"/>
</dbReference>
<evidence type="ECO:0000259" key="6">
    <source>
        <dbReference type="PROSITE" id="PS50234"/>
    </source>
</evidence>
<dbReference type="PANTHER" id="PTHR22550:SF5">
    <property type="entry name" value="LEUCINE ZIPPER PROTEIN 4"/>
    <property type="match status" value="1"/>
</dbReference>
<feature type="domain" description="VWFA" evidence="6">
    <location>
        <begin position="93"/>
        <end position="285"/>
    </location>
</feature>
<evidence type="ECO:0000256" key="3">
    <source>
        <dbReference type="ARBA" id="ARBA00022989"/>
    </source>
</evidence>
<keyword evidence="8" id="KW-1185">Reference proteome</keyword>
<sequence length="331" mass="37010">MLGDVTFAYPWAFILLVFVAVLAYWYWKNKNTITANFNFSSLQFFGKVPITLKEKLIHLPAILTLIGLVFLIIAAARPQSFSSGENIYTEGIDIAMVLDISGSMLAEDFKPNRLEAAKKVTEEFINGRTVDQIGLVIFSGDSFTQCPLTIDYSVLKNLLREIKMGMIEDGTAIGNAIANGVNRLKDSKAKSKVMILLTDGVNNAGQIDPITAAQIAAKFGIRIYSIGIGTMGEAPYPFQTPFGIRYQMVPVEIDENLLKQISAITGGKYFRATNNKKLAQIYNEIDKMEKTRVEVTSYRHAKELYFWWAFLGMSLILSQVIISKTYLKRIP</sequence>
<evidence type="ECO:0000313" key="8">
    <source>
        <dbReference type="Proteomes" id="UP001221302"/>
    </source>
</evidence>
<dbReference type="InterPro" id="IPR050768">
    <property type="entry name" value="UPF0353/GerABKA_families"/>
</dbReference>
<feature type="transmembrane region" description="Helical" evidence="5">
    <location>
        <begin position="305"/>
        <end position="327"/>
    </location>
</feature>
<dbReference type="InterPro" id="IPR033881">
    <property type="entry name" value="vWA_BatA_type"/>
</dbReference>
<feature type="transmembrane region" description="Helical" evidence="5">
    <location>
        <begin position="56"/>
        <end position="76"/>
    </location>
</feature>
<gene>
    <name evidence="7" type="ORF">P0M35_12025</name>
</gene>
<evidence type="ECO:0000313" key="7">
    <source>
        <dbReference type="EMBL" id="MDF1612882.1"/>
    </source>
</evidence>
<dbReference type="InterPro" id="IPR024163">
    <property type="entry name" value="Aerotolerance_reg_N"/>
</dbReference>
<dbReference type="PROSITE" id="PS50234">
    <property type="entry name" value="VWFA"/>
    <property type="match status" value="1"/>
</dbReference>
<dbReference type="SUPFAM" id="SSF53300">
    <property type="entry name" value="vWA-like"/>
    <property type="match status" value="1"/>
</dbReference>
<protein>
    <submittedName>
        <fullName evidence="7">VWA domain-containing protein</fullName>
    </submittedName>
</protein>